<reference evidence="2 3" key="1">
    <citation type="submission" date="2016-09" db="EMBL/GenBank/DDBJ databases">
        <title>Genomic Taxonomy of the Vibrionaceae.</title>
        <authorList>
            <person name="Gonzalez-Castillo A."/>
            <person name="Gomez-Gil B."/>
            <person name="Enciso-Ibarra K."/>
        </authorList>
    </citation>
    <scope>NUCLEOTIDE SEQUENCE [LARGE SCALE GENOMIC DNA]</scope>
    <source>
        <strain evidence="2 3">CAIM 1902</strain>
    </source>
</reference>
<organism evidence="2 3">
    <name type="scientific">Vibrio panuliri</name>
    <dbReference type="NCBI Taxonomy" id="1381081"/>
    <lineage>
        <taxon>Bacteria</taxon>
        <taxon>Pseudomonadati</taxon>
        <taxon>Pseudomonadota</taxon>
        <taxon>Gammaproteobacteria</taxon>
        <taxon>Vibrionales</taxon>
        <taxon>Vibrionaceae</taxon>
        <taxon>Vibrio</taxon>
    </lineage>
</organism>
<keyword evidence="1" id="KW-0732">Signal</keyword>
<feature type="signal peptide" evidence="1">
    <location>
        <begin position="1"/>
        <end position="18"/>
    </location>
</feature>
<evidence type="ECO:0000256" key="1">
    <source>
        <dbReference type="SAM" id="SignalP"/>
    </source>
</evidence>
<protein>
    <recommendedName>
        <fullName evidence="4">DUF4136 domain-containing protein</fullName>
    </recommendedName>
</protein>
<feature type="chain" id="PRO_5047347859" description="DUF4136 domain-containing protein" evidence="1">
    <location>
        <begin position="19"/>
        <end position="167"/>
    </location>
</feature>
<dbReference type="PROSITE" id="PS51257">
    <property type="entry name" value="PROKAR_LIPOPROTEIN"/>
    <property type="match status" value="1"/>
</dbReference>
<evidence type="ECO:0008006" key="4">
    <source>
        <dbReference type="Google" id="ProtNLM"/>
    </source>
</evidence>
<evidence type="ECO:0000313" key="2">
    <source>
        <dbReference type="EMBL" id="OLQ91086.1"/>
    </source>
</evidence>
<proteinExistence type="predicted"/>
<dbReference type="EMBL" id="MJMH01000175">
    <property type="protein sequence ID" value="OLQ91086.1"/>
    <property type="molecule type" value="Genomic_DNA"/>
</dbReference>
<name>A0ABX3FEV4_9VIBR</name>
<evidence type="ECO:0000313" key="3">
    <source>
        <dbReference type="Proteomes" id="UP000186039"/>
    </source>
</evidence>
<dbReference type="Proteomes" id="UP000186039">
    <property type="component" value="Unassembled WGS sequence"/>
</dbReference>
<accession>A0ABX3FEV4</accession>
<keyword evidence="3" id="KW-1185">Reference proteome</keyword>
<comment type="caution">
    <text evidence="2">The sequence shown here is derived from an EMBL/GenBank/DDBJ whole genome shotgun (WGS) entry which is preliminary data.</text>
</comment>
<gene>
    <name evidence="2" type="ORF">BIY20_10105</name>
</gene>
<sequence length="167" mass="18222">MLKYAFTLFLLLPSLALGCGLHQSFGLHITSEPGSLEVFTEIIAARKAGDLTNTAKPDQFKLFSIKKAFSQAAIAAPNFTIFEAIKGHYSQVTPTNSYQITGRNTLPNDDDLVLVTELDVLDALATGGLSWQTAKQSQLVHINGLPEQVAQLDSWLTGLFDSLFQHN</sequence>
<dbReference type="RefSeq" id="WP_075715289.1">
    <property type="nucleotide sequence ID" value="NZ_AP019655.1"/>
</dbReference>